<sequence length="269" mass="30610">MALNLRRWESDVADDHEDKDTGYKAKMAQLQRMCPGISFDPPKPRVHSVAGTTNIGSTKAVCNRPAPTKVQGGVQPWAKPGPSSVLEREPRAASGGPVIADLTMINPEYKAEYRKSIYPWTKYGSPSLERNSPLAQPAPVTPEPVASTSRGPPPETERSLSPIPNEEDIGDENKVIIDWSRKETMKLLEKFHSGEKEFEKRYENATVTETYYQSKAEWRRANQKYKESAAPYTTEDDIRRAFRIQNLRKYINKKEARLKRMRNNPESKF</sequence>
<evidence type="ECO:0000313" key="3">
    <source>
        <dbReference type="Proteomes" id="UP001642540"/>
    </source>
</evidence>
<dbReference type="Proteomes" id="UP001642540">
    <property type="component" value="Unassembled WGS sequence"/>
</dbReference>
<accession>A0ABP1QMN0</accession>
<comment type="caution">
    <text evidence="2">The sequence shown here is derived from an EMBL/GenBank/DDBJ whole genome shotgun (WGS) entry which is preliminary data.</text>
</comment>
<keyword evidence="3" id="KW-1185">Reference proteome</keyword>
<evidence type="ECO:0000313" key="2">
    <source>
        <dbReference type="EMBL" id="CAL8104416.1"/>
    </source>
</evidence>
<reference evidence="2 3" key="1">
    <citation type="submission" date="2024-08" db="EMBL/GenBank/DDBJ databases">
        <authorList>
            <person name="Cucini C."/>
            <person name="Frati F."/>
        </authorList>
    </citation>
    <scope>NUCLEOTIDE SEQUENCE [LARGE SCALE GENOMIC DNA]</scope>
</reference>
<dbReference type="EMBL" id="CAXLJM020000035">
    <property type="protein sequence ID" value="CAL8104416.1"/>
    <property type="molecule type" value="Genomic_DNA"/>
</dbReference>
<gene>
    <name evidence="2" type="ORF">ODALV1_LOCUS11752</name>
</gene>
<protein>
    <submittedName>
        <fullName evidence="2">Uncharacterized protein</fullName>
    </submittedName>
</protein>
<feature type="region of interest" description="Disordered" evidence="1">
    <location>
        <begin position="129"/>
        <end position="171"/>
    </location>
</feature>
<name>A0ABP1QMN0_9HEXA</name>
<proteinExistence type="predicted"/>
<organism evidence="2 3">
    <name type="scientific">Orchesella dallaii</name>
    <dbReference type="NCBI Taxonomy" id="48710"/>
    <lineage>
        <taxon>Eukaryota</taxon>
        <taxon>Metazoa</taxon>
        <taxon>Ecdysozoa</taxon>
        <taxon>Arthropoda</taxon>
        <taxon>Hexapoda</taxon>
        <taxon>Collembola</taxon>
        <taxon>Entomobryomorpha</taxon>
        <taxon>Entomobryoidea</taxon>
        <taxon>Orchesellidae</taxon>
        <taxon>Orchesellinae</taxon>
        <taxon>Orchesella</taxon>
    </lineage>
</organism>
<feature type="region of interest" description="Disordered" evidence="1">
    <location>
        <begin position="64"/>
        <end position="92"/>
    </location>
</feature>
<evidence type="ECO:0000256" key="1">
    <source>
        <dbReference type="SAM" id="MobiDB-lite"/>
    </source>
</evidence>